<gene>
    <name evidence="2" type="ordered locus">SPOA0451</name>
</gene>
<dbReference type="PANTHER" id="PTHR33164:SF57">
    <property type="entry name" value="MARR-FAMILY TRANSCRIPTIONAL REGULATOR"/>
    <property type="match status" value="1"/>
</dbReference>
<dbReference type="InterPro" id="IPR039422">
    <property type="entry name" value="MarR/SlyA-like"/>
</dbReference>
<keyword evidence="4" id="KW-0002">3D-structure</keyword>
<dbReference type="EvolutionaryTrace" id="Q5LLB9"/>
<dbReference type="PaxDb" id="246200-SPOA0451"/>
<dbReference type="eggNOG" id="COG1846">
    <property type="taxonomic scope" value="Bacteria"/>
</dbReference>
<evidence type="ECO:0007829" key="4">
    <source>
        <dbReference type="PDB" id="3E6M"/>
    </source>
</evidence>
<protein>
    <submittedName>
        <fullName evidence="2">Transcriptional regulator, MarR family</fullName>
    </submittedName>
</protein>
<dbReference type="InterPro" id="IPR000835">
    <property type="entry name" value="HTH_MarR-typ"/>
</dbReference>
<dbReference type="AlphaFoldDB" id="Q5LLB9"/>
<keyword evidence="2" id="KW-0614">Plasmid</keyword>
<dbReference type="DNASU" id="3196639"/>
<dbReference type="HOGENOM" id="CLU_083287_18_6_5"/>
<geneLocation type="plasmid" evidence="3">
    <name>megaplasmid Spo</name>
</geneLocation>
<dbReference type="PANTHER" id="PTHR33164">
    <property type="entry name" value="TRANSCRIPTIONAL REGULATOR, MARR FAMILY"/>
    <property type="match status" value="1"/>
</dbReference>
<sequence>MTEARKIPKPSFPYGSPGELNSFLPYLLTRITHIWSSELNQALASEKLPTPKLRLLSSLSAYGELTVGQLATLGVMEQSTTSRTVDQLVDEGLAARSISDADQRKRTVVLTRKGKKKLAEISPLINDFHAELVGNVDPDKLQTCIEVLGEILKGKTDY</sequence>
<evidence type="ECO:0000259" key="1">
    <source>
        <dbReference type="PROSITE" id="PS50995"/>
    </source>
</evidence>
<proteinExistence type="evidence at protein level"/>
<dbReference type="PDB" id="3E6M">
    <property type="method" value="X-ray"/>
    <property type="resolution" value="2.20 A"/>
    <property type="chains" value="A/B/C/D/E/F/G/H=1-158"/>
</dbReference>
<dbReference type="SUPFAM" id="SSF46785">
    <property type="entry name" value="Winged helix' DNA-binding domain"/>
    <property type="match status" value="1"/>
</dbReference>
<dbReference type="InterPro" id="IPR036390">
    <property type="entry name" value="WH_DNA-bd_sf"/>
</dbReference>
<name>Q5LLB9_RUEPO</name>
<dbReference type="Pfam" id="PF01047">
    <property type="entry name" value="MarR"/>
    <property type="match status" value="1"/>
</dbReference>
<accession>Q5LLB9</accession>
<reference evidence="4" key="2">
    <citation type="submission" date="2008-08" db="PDB data bank">
        <title>The crystal structure of a MarR family transcriptional regulator from Silicibacter pomeroyi DSS.</title>
        <authorList>
            <person name="Tan K."/>
            <person name="Volkart L."/>
            <person name="Freeman L."/>
            <person name="Joachimiak A."/>
        </authorList>
    </citation>
    <scope>X-RAY CRYSTALLOGRAPHY (2.20 ANGSTROMS)</scope>
</reference>
<keyword evidence="3" id="KW-1185">Reference proteome</keyword>
<organism evidence="2 3">
    <name type="scientific">Ruegeria pomeroyi (strain ATCC 700808 / DSM 15171 / DSS-3)</name>
    <name type="common">Silicibacter pomeroyi</name>
    <dbReference type="NCBI Taxonomy" id="246200"/>
    <lineage>
        <taxon>Bacteria</taxon>
        <taxon>Pseudomonadati</taxon>
        <taxon>Pseudomonadota</taxon>
        <taxon>Alphaproteobacteria</taxon>
        <taxon>Rhodobacterales</taxon>
        <taxon>Roseobacteraceae</taxon>
        <taxon>Ruegeria</taxon>
    </lineage>
</organism>
<feature type="domain" description="HTH marR-type" evidence="1">
    <location>
        <begin position="21"/>
        <end position="153"/>
    </location>
</feature>
<reference evidence="2 3" key="3">
    <citation type="journal article" date="2014" name="Stand. Genomic Sci.">
        <title>An updated genome annotation for the model marine bacterium Ruegeria pomeroyi DSS-3.</title>
        <authorList>
            <person name="Rivers A.R."/>
            <person name="Smith C.B."/>
            <person name="Moran M.A."/>
        </authorList>
    </citation>
    <scope>GENOME REANNOTATION</scope>
    <source>
        <strain evidence="3">ATCC 700808 / DSM 15171 / DSS-3</strain>
        <plasmid evidence="3">Plasmid megaplasmid Spo</plasmid>
    </source>
</reference>
<dbReference type="Proteomes" id="UP000001023">
    <property type="component" value="Plasmid megaplasmid"/>
</dbReference>
<dbReference type="EMBL" id="CP000032">
    <property type="protein sequence ID" value="AAV97582.1"/>
    <property type="molecule type" value="Genomic_DNA"/>
</dbReference>
<dbReference type="GO" id="GO:0003700">
    <property type="term" value="F:DNA-binding transcription factor activity"/>
    <property type="evidence" value="ECO:0007669"/>
    <property type="project" value="InterPro"/>
</dbReference>
<dbReference type="SMART" id="SM00347">
    <property type="entry name" value="HTH_MARR"/>
    <property type="match status" value="1"/>
</dbReference>
<dbReference type="GO" id="GO:0006950">
    <property type="term" value="P:response to stress"/>
    <property type="evidence" value="ECO:0007669"/>
    <property type="project" value="TreeGrafter"/>
</dbReference>
<dbReference type="PROSITE" id="PS50995">
    <property type="entry name" value="HTH_MARR_2"/>
    <property type="match status" value="1"/>
</dbReference>
<evidence type="ECO:0000313" key="3">
    <source>
        <dbReference type="Proteomes" id="UP000001023"/>
    </source>
</evidence>
<dbReference type="SMR" id="Q5LLB9"/>
<dbReference type="KEGG" id="sil:SPOA0451"/>
<dbReference type="InterPro" id="IPR036388">
    <property type="entry name" value="WH-like_DNA-bd_sf"/>
</dbReference>
<dbReference type="Gene3D" id="1.10.10.10">
    <property type="entry name" value="Winged helix-like DNA-binding domain superfamily/Winged helix DNA-binding domain"/>
    <property type="match status" value="1"/>
</dbReference>
<dbReference type="PDBsum" id="3E6M"/>
<dbReference type="PRINTS" id="PR00598">
    <property type="entry name" value="HTHMARR"/>
</dbReference>
<evidence type="ECO:0000313" key="2">
    <source>
        <dbReference type="EMBL" id="AAV97582.1"/>
    </source>
</evidence>
<reference evidence="2 3" key="1">
    <citation type="journal article" date="2004" name="Nature">
        <title>Genome sequence of Silicibacter pomeroyi reveals adaptations to the marine environment.</title>
        <authorList>
            <person name="Moran M.A."/>
            <person name="Buchan A."/>
            <person name="Gonzalez J.M."/>
            <person name="Heidelberg J.F."/>
            <person name="Whitman W.B."/>
            <person name="Kiene R.P."/>
            <person name="Henriksen J.R."/>
            <person name="King G.M."/>
            <person name="Belas R."/>
            <person name="Fuqua C."/>
            <person name="Brinkac L."/>
            <person name="Lewis M."/>
            <person name="Johri S."/>
            <person name="Weaver B."/>
            <person name="Pai G."/>
            <person name="Eisen J.A."/>
            <person name="Rahe E."/>
            <person name="Sheldon W.M."/>
            <person name="Ye W."/>
            <person name="Miller T.R."/>
            <person name="Carlton J."/>
            <person name="Rasko D.A."/>
            <person name="Paulsen I.T."/>
            <person name="Ren Q."/>
            <person name="Daugherty S.C."/>
            <person name="Deboy R.T."/>
            <person name="Dodson R.J."/>
            <person name="Durkin A.S."/>
            <person name="Madupu R."/>
            <person name="Nelson W.C."/>
            <person name="Sullivan S.A."/>
            <person name="Rosovitz M.J."/>
            <person name="Haft D.H."/>
            <person name="Selengut J."/>
            <person name="Ward N."/>
        </authorList>
    </citation>
    <scope>NUCLEOTIDE SEQUENCE [LARGE SCALE GENOMIC DNA]</scope>
    <source>
        <strain evidence="3">ATCC 700808 / DSM 15171 / DSS-3</strain>
        <plasmid evidence="3">Plasmid megaplasmid Spo</plasmid>
    </source>
</reference>